<dbReference type="Proteomes" id="UP001162318">
    <property type="component" value="Unassembled WGS sequence"/>
</dbReference>
<protein>
    <submittedName>
        <fullName evidence="1">Uncharacterized protein</fullName>
    </submittedName>
</protein>
<gene>
    <name evidence="1" type="ORF">N5J77_08085</name>
</gene>
<dbReference type="RefSeq" id="WP_279728108.1">
    <property type="nucleotide sequence ID" value="NZ_JAOCKX010000008.1"/>
</dbReference>
<accession>A0AA42WSN5</accession>
<proteinExistence type="predicted"/>
<dbReference type="SUPFAM" id="SSF51126">
    <property type="entry name" value="Pectin lyase-like"/>
    <property type="match status" value="1"/>
</dbReference>
<name>A0AA42WSN5_SPHYA</name>
<dbReference type="Gene3D" id="2.160.20.10">
    <property type="entry name" value="Single-stranded right-handed beta-helix, Pectin lyase-like"/>
    <property type="match status" value="1"/>
</dbReference>
<dbReference type="InterPro" id="IPR012334">
    <property type="entry name" value="Pectin_lyas_fold"/>
</dbReference>
<reference evidence="1" key="1">
    <citation type="submission" date="2022-09" db="EMBL/GenBank/DDBJ databases">
        <title>Intensive care unit water sources are persistently colonized with multi-drug resistant bacteria and are the site of extensive horizontal gene transfer of antibiotic resistance genes.</title>
        <authorList>
            <person name="Diorio-Toth L."/>
        </authorList>
    </citation>
    <scope>NUCLEOTIDE SEQUENCE</scope>
    <source>
        <strain evidence="1">GD03659</strain>
    </source>
</reference>
<evidence type="ECO:0000313" key="1">
    <source>
        <dbReference type="EMBL" id="MDH2131079.1"/>
    </source>
</evidence>
<organism evidence="1 2">
    <name type="scientific">Sphingobium yanoikuyae</name>
    <name type="common">Sphingomonas yanoikuyae</name>
    <dbReference type="NCBI Taxonomy" id="13690"/>
    <lineage>
        <taxon>Bacteria</taxon>
        <taxon>Pseudomonadati</taxon>
        <taxon>Pseudomonadota</taxon>
        <taxon>Alphaproteobacteria</taxon>
        <taxon>Sphingomonadales</taxon>
        <taxon>Sphingomonadaceae</taxon>
        <taxon>Sphingobium</taxon>
    </lineage>
</organism>
<evidence type="ECO:0000313" key="2">
    <source>
        <dbReference type="Proteomes" id="UP001162318"/>
    </source>
</evidence>
<dbReference type="InterPro" id="IPR011050">
    <property type="entry name" value="Pectin_lyase_fold/virulence"/>
</dbReference>
<dbReference type="EMBL" id="JAOCKX010000008">
    <property type="protein sequence ID" value="MDH2131079.1"/>
    <property type="molecule type" value="Genomic_DNA"/>
</dbReference>
<dbReference type="AlphaFoldDB" id="A0AA42WSN5"/>
<sequence length="412" mass="43397">MSNMLIGITIIIAALVDLLLIVTGPGEVKGAAPAQQRVVKAISKSRSSLAGRINVLDHGVKGIGCSHDDAPAIRLIFSGRIEGKTIFFPPGRIYCFKTNIPPGYPAFNRTSVLVSQKSKFNVIATGATFITHHSIPLTTTFTFDRASDWSWKGGSFIGSRAGLSPSAENVAIGLANVERFRVSDAAFTGYGGLGAAFAGDWIVSGEFVRLKMQGVGICFDLAFLKSVRIKDVVANGADSDGRSGAGQMGEKCFSTIQDGPLASHNRTSIAFRQTKDVTVENLDASNFRTGVAVASGKGYRFINNNIHDNPGGVTPGVGYYFYYINGGKFSSAGAPVSDVEIIGGKVSNNGPRSNGFGVLIDADTIANGDRMQDFSVSSVTFSNRTNIRTVGARLTGVGLSKNSFDGALQSSP</sequence>
<comment type="caution">
    <text evidence="1">The sequence shown here is derived from an EMBL/GenBank/DDBJ whole genome shotgun (WGS) entry which is preliminary data.</text>
</comment>